<keyword evidence="3" id="KW-1185">Reference proteome</keyword>
<evidence type="ECO:0000313" key="2">
    <source>
        <dbReference type="EMBL" id="KXS17626.1"/>
    </source>
</evidence>
<reference evidence="2 3" key="1">
    <citation type="journal article" date="2015" name="Genome Biol. Evol.">
        <title>Phylogenomic analyses indicate that early fungi evolved digesting cell walls of algal ancestors of land plants.</title>
        <authorList>
            <person name="Chang Y."/>
            <person name="Wang S."/>
            <person name="Sekimoto S."/>
            <person name="Aerts A.L."/>
            <person name="Choi C."/>
            <person name="Clum A."/>
            <person name="LaButti K.M."/>
            <person name="Lindquist E.A."/>
            <person name="Yee Ngan C."/>
            <person name="Ohm R.A."/>
            <person name="Salamov A.A."/>
            <person name="Grigoriev I.V."/>
            <person name="Spatafora J.W."/>
            <person name="Berbee M.L."/>
        </authorList>
    </citation>
    <scope>NUCLEOTIDE SEQUENCE [LARGE SCALE GENOMIC DNA]</scope>
    <source>
        <strain evidence="2 3">JEL478</strain>
    </source>
</reference>
<dbReference type="InterPro" id="IPR001810">
    <property type="entry name" value="F-box_dom"/>
</dbReference>
<dbReference type="Gene3D" id="1.20.1280.50">
    <property type="match status" value="1"/>
</dbReference>
<dbReference type="SUPFAM" id="SSF81383">
    <property type="entry name" value="F-box domain"/>
    <property type="match status" value="1"/>
</dbReference>
<evidence type="ECO:0000313" key="3">
    <source>
        <dbReference type="Proteomes" id="UP000070544"/>
    </source>
</evidence>
<proteinExistence type="predicted"/>
<organism evidence="2 3">
    <name type="scientific">Gonapodya prolifera (strain JEL478)</name>
    <name type="common">Monoblepharis prolifera</name>
    <dbReference type="NCBI Taxonomy" id="1344416"/>
    <lineage>
        <taxon>Eukaryota</taxon>
        <taxon>Fungi</taxon>
        <taxon>Fungi incertae sedis</taxon>
        <taxon>Chytridiomycota</taxon>
        <taxon>Chytridiomycota incertae sedis</taxon>
        <taxon>Monoblepharidomycetes</taxon>
        <taxon>Monoblepharidales</taxon>
        <taxon>Gonapodyaceae</taxon>
        <taxon>Gonapodya</taxon>
    </lineage>
</organism>
<feature type="domain" description="F-box" evidence="1">
    <location>
        <begin position="22"/>
        <end position="51"/>
    </location>
</feature>
<sequence length="149" mass="16947">MGQMFTRSLQLPRRQSTAFLVELLTRIFPFLPPRDLLASVPAVCRHWRAIFTNALDEQGRGRFLSKSICNPSGWRPTSRTSRSSTTSPDWQVLEIMLWDALWQARRVPGITGHSSPGRVGDWKNWRAFFPSALLLPEGSTGPLERLSRV</sequence>
<dbReference type="Pfam" id="PF12937">
    <property type="entry name" value="F-box-like"/>
    <property type="match status" value="1"/>
</dbReference>
<evidence type="ECO:0000259" key="1">
    <source>
        <dbReference type="Pfam" id="PF12937"/>
    </source>
</evidence>
<dbReference type="AlphaFoldDB" id="A0A139ALG5"/>
<name>A0A139ALG5_GONPJ</name>
<accession>A0A139ALG5</accession>
<dbReference type="Proteomes" id="UP000070544">
    <property type="component" value="Unassembled WGS sequence"/>
</dbReference>
<protein>
    <recommendedName>
        <fullName evidence="1">F-box domain-containing protein</fullName>
    </recommendedName>
</protein>
<gene>
    <name evidence="2" type="ORF">M427DRAFT_255447</name>
</gene>
<dbReference type="EMBL" id="KQ965746">
    <property type="protein sequence ID" value="KXS17626.1"/>
    <property type="molecule type" value="Genomic_DNA"/>
</dbReference>
<dbReference type="InterPro" id="IPR036047">
    <property type="entry name" value="F-box-like_dom_sf"/>
</dbReference>